<feature type="region of interest" description="Disordered" evidence="2">
    <location>
        <begin position="744"/>
        <end position="830"/>
    </location>
</feature>
<sequence length="970" mass="105890">MGIPGFTLWFQEENGRCYAPLNTFPVDHLYIDANSVLHTAIRNATCWEHFHKLLHVRLNRILEVTGPRKSVMIAVDGPAPLAKLLTQRERRKNTKRDSKGLRKKKRKSSRQKLESKQGDVSSSSGEEDVEVLTGNSITPGTRFMLDLTLSLLSWACSRLSSAKYGHLKIEVSDATVKGEGEVKILGRIARPIPGVLEEDMHAIVGDDADLVLMAMVCRQHRLLVINGALNDGEMSPSMPVFSVPRLHAEWSKAILKADAARSLNKSEDAMLMTLKCDLALITVISKGNDYVPALKGVNLNTMWDEYKKMWRRRPLREGGPGIVAVDASGLPKLCVIALATLLAACSRPDLGHHSKYVEEEIQYKRPSNSAAYLQGLVWLMHMYLQGECPDYRYYYDGHAPHASEVIAICMEKAGIKVIPKGADSMLYDPYYLEYTSAYYPLSPGAHKPLLPYVSAMALLPARSRQLLPSAVHEIMMDQSSPIADIYHECETCKVLSEGVSASNREYGLLKMKYDAIESFLTEALKQGDEDHVQELKIKLDAAFADVEAGKILNRKADEVRRAHLNASHKYEPFPVESLVLAASAIPKNAFLPAEQPVTAFGRSSVFMRSSSRANHNAGTHTPQWKPGGGQGRSYSSTNSAHQRRRQLPSSTFKPPPAPFTNSKQASWPQQPVPLERYAIQEPELCGMSAGEAAEVVCVPVTLIPELRPVIPTYLSCPVSEQTLSPSTDLANKDATMASLIKVSPPAVSSEGNGGRKFGPGTGRAVNNGVHQPRDVQDNGEGGRGDRAFERGDSRVGVWGTGRQAGGPGSSNNHGRKAGSDGRWRGGEAGTQGVTQCHSVVSNAVSRPSAAAEAITVPMPSHRLLSAAVSSAQTSVDRRQQTGPGAVSRMNPVSPSHATYGRYMRQDHQSSWRGTGSSNAVQQHLQQPLPARIQDPVPSRQIRPVIAGTCPPYGLSQAPGSRSMPHHIRFV</sequence>
<evidence type="ECO:0000256" key="2">
    <source>
        <dbReference type="SAM" id="MobiDB-lite"/>
    </source>
</evidence>
<dbReference type="STRING" id="1157962.A0A250WZT9"/>
<dbReference type="EMBL" id="BEGY01000017">
    <property type="protein sequence ID" value="GAX76363.1"/>
    <property type="molecule type" value="Genomic_DNA"/>
</dbReference>
<evidence type="ECO:0000259" key="3">
    <source>
        <dbReference type="Pfam" id="PF03159"/>
    </source>
</evidence>
<organism evidence="4 5">
    <name type="scientific">Chlamydomonas eustigma</name>
    <dbReference type="NCBI Taxonomy" id="1157962"/>
    <lineage>
        <taxon>Eukaryota</taxon>
        <taxon>Viridiplantae</taxon>
        <taxon>Chlorophyta</taxon>
        <taxon>core chlorophytes</taxon>
        <taxon>Chlorophyceae</taxon>
        <taxon>CS clade</taxon>
        <taxon>Chlamydomonadales</taxon>
        <taxon>Chlamydomonadaceae</taxon>
        <taxon>Chlamydomonas</taxon>
    </lineage>
</organism>
<dbReference type="Gene3D" id="3.40.50.12390">
    <property type="match status" value="2"/>
</dbReference>
<feature type="compositionally biased region" description="Gly residues" evidence="2">
    <location>
        <begin position="798"/>
        <end position="808"/>
    </location>
</feature>
<dbReference type="GO" id="GO:0000956">
    <property type="term" value="P:nuclear-transcribed mRNA catabolic process"/>
    <property type="evidence" value="ECO:0007669"/>
    <property type="project" value="TreeGrafter"/>
</dbReference>
<dbReference type="GO" id="GO:0003723">
    <property type="term" value="F:RNA binding"/>
    <property type="evidence" value="ECO:0007669"/>
    <property type="project" value="TreeGrafter"/>
</dbReference>
<keyword evidence="5" id="KW-1185">Reference proteome</keyword>
<feature type="compositionally biased region" description="Polar residues" evidence="2">
    <location>
        <begin position="910"/>
        <end position="924"/>
    </location>
</feature>
<dbReference type="Proteomes" id="UP000232323">
    <property type="component" value="Unassembled WGS sequence"/>
</dbReference>
<dbReference type="Pfam" id="PF03159">
    <property type="entry name" value="XRN_N"/>
    <property type="match status" value="1"/>
</dbReference>
<accession>A0A250WZT9</accession>
<comment type="similarity">
    <text evidence="1">Belongs to the 5'-3' exonuclease family.</text>
</comment>
<comment type="caution">
    <text evidence="4">The sequence shown here is derived from an EMBL/GenBank/DDBJ whole genome shotgun (WGS) entry which is preliminary data.</text>
</comment>
<dbReference type="InterPro" id="IPR004859">
    <property type="entry name" value="Xrn1_N"/>
</dbReference>
<evidence type="ECO:0000313" key="4">
    <source>
        <dbReference type="EMBL" id="GAX76363.1"/>
    </source>
</evidence>
<dbReference type="PANTHER" id="PTHR12341:SF7">
    <property type="entry name" value="5'-3' EXORIBONUCLEASE 1"/>
    <property type="match status" value="1"/>
</dbReference>
<gene>
    <name evidence="4" type="ORF">CEUSTIGMA_g3809.t1</name>
</gene>
<feature type="region of interest" description="Disordered" evidence="2">
    <location>
        <begin position="84"/>
        <end position="131"/>
    </location>
</feature>
<feature type="compositionally biased region" description="Polar residues" evidence="2">
    <location>
        <begin position="659"/>
        <end position="669"/>
    </location>
</feature>
<proteinExistence type="inferred from homology"/>
<feature type="compositionally biased region" description="Gly residues" evidence="2">
    <location>
        <begin position="751"/>
        <end position="761"/>
    </location>
</feature>
<feature type="compositionally biased region" description="Basic and acidic residues" evidence="2">
    <location>
        <begin position="771"/>
        <end position="793"/>
    </location>
</feature>
<protein>
    <recommendedName>
        <fullName evidence="3">Xrn1 N-terminal domain-containing protein</fullName>
    </recommendedName>
</protein>
<dbReference type="PANTHER" id="PTHR12341">
    <property type="entry name" value="5'-&gt;3' EXORIBONUCLEASE"/>
    <property type="match status" value="1"/>
</dbReference>
<dbReference type="InterPro" id="IPR027073">
    <property type="entry name" value="5_3_exoribonuclease"/>
</dbReference>
<name>A0A250WZT9_9CHLO</name>
<feature type="compositionally biased region" description="Basic residues" evidence="2">
    <location>
        <begin position="101"/>
        <end position="110"/>
    </location>
</feature>
<dbReference type="AlphaFoldDB" id="A0A250WZT9"/>
<dbReference type="GO" id="GO:0005634">
    <property type="term" value="C:nucleus"/>
    <property type="evidence" value="ECO:0007669"/>
    <property type="project" value="TreeGrafter"/>
</dbReference>
<feature type="compositionally biased region" description="Polar residues" evidence="2">
    <location>
        <begin position="610"/>
        <end position="622"/>
    </location>
</feature>
<dbReference type="GO" id="GO:0004534">
    <property type="term" value="F:5'-3' RNA exonuclease activity"/>
    <property type="evidence" value="ECO:0007669"/>
    <property type="project" value="TreeGrafter"/>
</dbReference>
<evidence type="ECO:0000313" key="5">
    <source>
        <dbReference type="Proteomes" id="UP000232323"/>
    </source>
</evidence>
<evidence type="ECO:0000256" key="1">
    <source>
        <dbReference type="ARBA" id="ARBA00038299"/>
    </source>
</evidence>
<feature type="region of interest" description="Disordered" evidence="2">
    <location>
        <begin position="610"/>
        <end position="670"/>
    </location>
</feature>
<reference evidence="4 5" key="1">
    <citation type="submission" date="2017-08" db="EMBL/GenBank/DDBJ databases">
        <title>Acidophilic green algal genome provides insights into adaptation to an acidic environment.</title>
        <authorList>
            <person name="Hirooka S."/>
            <person name="Hirose Y."/>
            <person name="Kanesaki Y."/>
            <person name="Higuchi S."/>
            <person name="Fujiwara T."/>
            <person name="Onuma R."/>
            <person name="Era A."/>
            <person name="Ohbayashi R."/>
            <person name="Uzuka A."/>
            <person name="Nozaki H."/>
            <person name="Yoshikawa H."/>
            <person name="Miyagishima S.Y."/>
        </authorList>
    </citation>
    <scope>NUCLEOTIDE SEQUENCE [LARGE SCALE GENOMIC DNA]</scope>
    <source>
        <strain evidence="4 5">NIES-2499</strain>
    </source>
</reference>
<feature type="domain" description="Xrn1 N-terminal" evidence="3">
    <location>
        <begin position="1"/>
        <end position="225"/>
    </location>
</feature>
<feature type="region of interest" description="Disordered" evidence="2">
    <location>
        <begin position="869"/>
        <end position="924"/>
    </location>
</feature>
<dbReference type="OrthoDB" id="372487at2759"/>